<dbReference type="RefSeq" id="WP_145307726.1">
    <property type="nucleotide sequence ID" value="NZ_CP037452.1"/>
</dbReference>
<dbReference type="OrthoDB" id="6637742at2"/>
<dbReference type="AlphaFoldDB" id="A0A518I9K2"/>
<reference evidence="1 2" key="1">
    <citation type="submission" date="2019-03" db="EMBL/GenBank/DDBJ databases">
        <title>Deep-cultivation of Planctomycetes and their phenomic and genomic characterization uncovers novel biology.</title>
        <authorList>
            <person name="Wiegand S."/>
            <person name="Jogler M."/>
            <person name="Boedeker C."/>
            <person name="Pinto D."/>
            <person name="Vollmers J."/>
            <person name="Rivas-Marin E."/>
            <person name="Kohn T."/>
            <person name="Peeters S.H."/>
            <person name="Heuer A."/>
            <person name="Rast P."/>
            <person name="Oberbeckmann S."/>
            <person name="Bunk B."/>
            <person name="Jeske O."/>
            <person name="Meyerdierks A."/>
            <person name="Storesund J.E."/>
            <person name="Kallscheuer N."/>
            <person name="Luecker S."/>
            <person name="Lage O.M."/>
            <person name="Pohl T."/>
            <person name="Merkel B.J."/>
            <person name="Hornburger P."/>
            <person name="Mueller R.-W."/>
            <person name="Bruemmer F."/>
            <person name="Labrenz M."/>
            <person name="Spormann A.M."/>
            <person name="Op den Camp H."/>
            <person name="Overmann J."/>
            <person name="Amann R."/>
            <person name="Jetten M.S.M."/>
            <person name="Mascher T."/>
            <person name="Medema M.H."/>
            <person name="Devos D.P."/>
            <person name="Kaster A.-K."/>
            <person name="Ovreas L."/>
            <person name="Rohde M."/>
            <person name="Galperin M.Y."/>
            <person name="Jogler C."/>
        </authorList>
    </citation>
    <scope>NUCLEOTIDE SEQUENCE [LARGE SCALE GENOMIC DNA]</scope>
    <source>
        <strain evidence="1 2">Enr17</strain>
    </source>
</reference>
<proteinExistence type="predicted"/>
<accession>A0A518I9K2</accession>
<evidence type="ECO:0000313" key="2">
    <source>
        <dbReference type="Proteomes" id="UP000318313"/>
    </source>
</evidence>
<dbReference type="Proteomes" id="UP000318313">
    <property type="component" value="Chromosome"/>
</dbReference>
<organism evidence="1 2">
    <name type="scientific">Gimesia fumaroli</name>
    <dbReference type="NCBI Taxonomy" id="2527976"/>
    <lineage>
        <taxon>Bacteria</taxon>
        <taxon>Pseudomonadati</taxon>
        <taxon>Planctomycetota</taxon>
        <taxon>Planctomycetia</taxon>
        <taxon>Planctomycetales</taxon>
        <taxon>Planctomycetaceae</taxon>
        <taxon>Gimesia</taxon>
    </lineage>
</organism>
<keyword evidence="2" id="KW-1185">Reference proteome</keyword>
<dbReference type="KEGG" id="gfm:Enr17x_17600"/>
<sequence>MRTIIGNPSVFAVEYELDLEDLAKHKNSSRRLGGLRLWLHDKYLGKIEDVSFWGSAIYVLVFLRDRPRGASTLFADESRVPEFWELVDIDDWSLNESFDDFLCVYYCTENTSEVHFKWTLSQNPHFSYDNYPEGIHHARVPYQTYDDVINELLEAVYPDGYEKQNYDDLPPGLTPLI</sequence>
<protein>
    <submittedName>
        <fullName evidence="1">Uncharacterized protein</fullName>
    </submittedName>
</protein>
<name>A0A518I9K2_9PLAN</name>
<gene>
    <name evidence="1" type="ORF">Enr17x_17600</name>
</gene>
<dbReference type="EMBL" id="CP037452">
    <property type="protein sequence ID" value="QDV49739.1"/>
    <property type="molecule type" value="Genomic_DNA"/>
</dbReference>
<evidence type="ECO:0000313" key="1">
    <source>
        <dbReference type="EMBL" id="QDV49739.1"/>
    </source>
</evidence>